<dbReference type="OrthoDB" id="9801162at2"/>
<proteinExistence type="predicted"/>
<dbReference type="AlphaFoldDB" id="A0A1K1RGY5"/>
<keyword evidence="3" id="KW-1185">Reference proteome</keyword>
<dbReference type="STRING" id="1150368.SAMN02927921_03519"/>
<accession>A0A1K1RGY5</accession>
<feature type="domain" description="AB hydrolase-1" evidence="1">
    <location>
        <begin position="156"/>
        <end position="238"/>
    </location>
</feature>
<dbReference type="EMBL" id="FPJE01000024">
    <property type="protein sequence ID" value="SFW70950.1"/>
    <property type="molecule type" value="Genomic_DNA"/>
</dbReference>
<protein>
    <submittedName>
        <fullName evidence="2">Pimeloyl-ACP methyl ester carboxylesterase</fullName>
    </submittedName>
</protein>
<feature type="domain" description="AB hydrolase-1" evidence="1">
    <location>
        <begin position="21"/>
        <end position="116"/>
    </location>
</feature>
<dbReference type="Gene3D" id="3.40.50.1820">
    <property type="entry name" value="alpha/beta hydrolase"/>
    <property type="match status" value="1"/>
</dbReference>
<dbReference type="PANTHER" id="PTHR43798">
    <property type="entry name" value="MONOACYLGLYCEROL LIPASE"/>
    <property type="match status" value="1"/>
</dbReference>
<dbReference type="Pfam" id="PF00561">
    <property type="entry name" value="Abhydrolase_1"/>
    <property type="match status" value="2"/>
</dbReference>
<dbReference type="PANTHER" id="PTHR43798:SF33">
    <property type="entry name" value="HYDROLASE, PUTATIVE (AFU_ORTHOLOGUE AFUA_2G14860)-RELATED"/>
    <property type="match status" value="1"/>
</dbReference>
<dbReference type="RefSeq" id="WP_072318773.1">
    <property type="nucleotide sequence ID" value="NZ_FPJE01000024.1"/>
</dbReference>
<sequence length="254" mass="28650">MVHDIKKEGKYSYLEVGEGTPMIILHGLMGGLSNFNGVTSYFSTRGYKVIVPELPIYKKPLLRTNVKSFAKYLEQFIEYKKLDQVILLGNSLGGHIALLHAKMFPQKVKGLVITGSSGLYESAMGDGYPKRGNYEFIKKKSEDVFYDPNVATKEIVDEVYATVNDRSKLIKTLAIAKSAIRHNMAKDLPHMLTPTCIIWGKNDSVTPPNVAEEFHSLLPDSELFWIEKCGHAPMMEHPEEFNVLLEKWLTAKNI</sequence>
<name>A0A1K1RGY5_9FLAO</name>
<evidence type="ECO:0000259" key="1">
    <source>
        <dbReference type="Pfam" id="PF00561"/>
    </source>
</evidence>
<dbReference type="InterPro" id="IPR000073">
    <property type="entry name" value="AB_hydrolase_1"/>
</dbReference>
<gene>
    <name evidence="2" type="ORF">SAMN02927921_03519</name>
</gene>
<dbReference type="Proteomes" id="UP000182248">
    <property type="component" value="Unassembled WGS sequence"/>
</dbReference>
<organism evidence="2 3">
    <name type="scientific">Sinomicrobium oceani</name>
    <dbReference type="NCBI Taxonomy" id="1150368"/>
    <lineage>
        <taxon>Bacteria</taxon>
        <taxon>Pseudomonadati</taxon>
        <taxon>Bacteroidota</taxon>
        <taxon>Flavobacteriia</taxon>
        <taxon>Flavobacteriales</taxon>
        <taxon>Flavobacteriaceae</taxon>
        <taxon>Sinomicrobium</taxon>
    </lineage>
</organism>
<dbReference type="InterPro" id="IPR029058">
    <property type="entry name" value="AB_hydrolase_fold"/>
</dbReference>
<dbReference type="PRINTS" id="PR00111">
    <property type="entry name" value="ABHYDROLASE"/>
</dbReference>
<dbReference type="InterPro" id="IPR050266">
    <property type="entry name" value="AB_hydrolase_sf"/>
</dbReference>
<dbReference type="GO" id="GO:0016020">
    <property type="term" value="C:membrane"/>
    <property type="evidence" value="ECO:0007669"/>
    <property type="project" value="TreeGrafter"/>
</dbReference>
<evidence type="ECO:0000313" key="2">
    <source>
        <dbReference type="EMBL" id="SFW70950.1"/>
    </source>
</evidence>
<reference evidence="2 3" key="1">
    <citation type="submission" date="2016-11" db="EMBL/GenBank/DDBJ databases">
        <authorList>
            <person name="Jaros S."/>
            <person name="Januszkiewicz K."/>
            <person name="Wedrychowicz H."/>
        </authorList>
    </citation>
    <scope>NUCLEOTIDE SEQUENCE [LARGE SCALE GENOMIC DNA]</scope>
    <source>
        <strain evidence="2 3">CGMCC 1.12145</strain>
    </source>
</reference>
<evidence type="ECO:0000313" key="3">
    <source>
        <dbReference type="Proteomes" id="UP000182248"/>
    </source>
</evidence>
<dbReference type="SUPFAM" id="SSF53474">
    <property type="entry name" value="alpha/beta-Hydrolases"/>
    <property type="match status" value="1"/>
</dbReference>